<keyword evidence="9" id="KW-0206">Cytoskeleton</keyword>
<evidence type="ECO:0000256" key="1">
    <source>
        <dbReference type="ARBA" id="ARBA00004430"/>
    </source>
</evidence>
<evidence type="ECO:0000256" key="8">
    <source>
        <dbReference type="ARBA" id="ARBA00023175"/>
    </source>
</evidence>
<dbReference type="GO" id="GO:0045503">
    <property type="term" value="F:dynein light chain binding"/>
    <property type="evidence" value="ECO:0007669"/>
    <property type="project" value="TreeGrafter"/>
</dbReference>
<comment type="caution">
    <text evidence="12">The sequence shown here is derived from an EMBL/GenBank/DDBJ whole genome shotgun (WGS) entry which is preliminary data.</text>
</comment>
<feature type="repeat" description="WD" evidence="11">
    <location>
        <begin position="266"/>
        <end position="307"/>
    </location>
</feature>
<dbReference type="InterPro" id="IPR015943">
    <property type="entry name" value="WD40/YVTN_repeat-like_dom_sf"/>
</dbReference>
<organism evidence="12 14">
    <name type="scientific">Spironucleus salmonicida</name>
    <dbReference type="NCBI Taxonomy" id="348837"/>
    <lineage>
        <taxon>Eukaryota</taxon>
        <taxon>Metamonada</taxon>
        <taxon>Diplomonadida</taxon>
        <taxon>Hexamitidae</taxon>
        <taxon>Hexamitinae</taxon>
        <taxon>Spironucleus</taxon>
    </lineage>
</organism>
<dbReference type="KEGG" id="ssao:94294405"/>
<evidence type="ECO:0000256" key="5">
    <source>
        <dbReference type="ARBA" id="ARBA00022701"/>
    </source>
</evidence>
<accession>A0A9P8LYQ3</accession>
<feature type="repeat" description="WD" evidence="11">
    <location>
        <begin position="376"/>
        <end position="408"/>
    </location>
</feature>
<comment type="similarity">
    <text evidence="2">Belongs to the dynein intermediate chain family.</text>
</comment>
<keyword evidence="8" id="KW-0505">Motor protein</keyword>
<dbReference type="Pfam" id="PF00400">
    <property type="entry name" value="WD40"/>
    <property type="match status" value="2"/>
</dbReference>
<gene>
    <name evidence="12" type="ORF">SS50377_20382</name>
    <name evidence="13" type="ORF">SS50377_20386</name>
</gene>
<evidence type="ECO:0000256" key="10">
    <source>
        <dbReference type="ARBA" id="ARBA00023273"/>
    </source>
</evidence>
<dbReference type="OrthoDB" id="10261376at2759"/>
<dbReference type="GO" id="GO:0036157">
    <property type="term" value="C:outer dynein arm"/>
    <property type="evidence" value="ECO:0007669"/>
    <property type="project" value="TreeGrafter"/>
</dbReference>
<sequence length="534" mass="61208">MSEASLYEQIVRILTANNYEAPDNLVNFSHARQEFLPTSFSRNAKFHVVVDGSYQLKADYEEPNVQHSYDKQSQATQTQFKLTQALTVQTAQVSFAHSTGMISRSGIYDLYRKPRAKATVHTAFDKEVTLFQAVVLTERIVAQQIGRKTITEYVMWQGSRQQPHKLLYTINQVKQQVSCIRFHPQRKDIFAVSYGNRNQQNTTKTSYFEIYSVNNIFNAIYRVETSTDVMCMAWSPFQYNIIIVGFLNGQLAVYQIDQCITLLQRVHAHDEFVSSISFKVDRSQFISTSLDGSYKLFEIKQSQLREIHSAKIYDNGYENDIYAKNVPTSQRTSILGVISSKFCQDPKTSFLMLLGTDSGVVRMLSSSLYLSVIQTFIQHDMAVYSVDFNHFNTDLIVSASEDFTVKLWLKKVPKPLLSFDLGEPVMFCRFCEVKSTVLICVTTSGKVCFFDFATDKDTFIVQINLAMEVSTVEISAEFMILTVGEASGQVSVIKLSQWWKDFDLRKLENRKEDMRRKNMDAVAQFIDQCMRGMN</sequence>
<dbReference type="RefSeq" id="XP_067767807.1">
    <property type="nucleotide sequence ID" value="XM_067904325.1"/>
</dbReference>
<keyword evidence="4 11" id="KW-0853">WD repeat</keyword>
<evidence type="ECO:0000313" key="13">
    <source>
        <dbReference type="EMBL" id="KAH0577038.1"/>
    </source>
</evidence>
<evidence type="ECO:0000256" key="9">
    <source>
        <dbReference type="ARBA" id="ARBA00023212"/>
    </source>
</evidence>
<dbReference type="GO" id="GO:0003341">
    <property type="term" value="P:cilium movement"/>
    <property type="evidence" value="ECO:0007669"/>
    <property type="project" value="TreeGrafter"/>
</dbReference>
<keyword evidence="10" id="KW-0966">Cell projection</keyword>
<proteinExistence type="inferred from homology"/>
<dbReference type="EMBL" id="AUWU02000001">
    <property type="protein sequence ID" value="KAH0577034.1"/>
    <property type="molecule type" value="Genomic_DNA"/>
</dbReference>
<dbReference type="SUPFAM" id="SSF50978">
    <property type="entry name" value="WD40 repeat-like"/>
    <property type="match status" value="1"/>
</dbReference>
<evidence type="ECO:0000256" key="2">
    <source>
        <dbReference type="ARBA" id="ARBA00011059"/>
    </source>
</evidence>
<protein>
    <submittedName>
        <fullName evidence="12">Dynein intermediate chain</fullName>
    </submittedName>
</protein>
<evidence type="ECO:0000313" key="14">
    <source>
        <dbReference type="Proteomes" id="UP000018208"/>
    </source>
</evidence>
<dbReference type="GeneID" id="94294405"/>
<comment type="subcellular location">
    <subcellularLocation>
        <location evidence="1">Cytoplasm</location>
        <location evidence="1">Cytoskeleton</location>
        <location evidence="1">Cilium axoneme</location>
    </subcellularLocation>
</comment>
<dbReference type="InterPro" id="IPR036322">
    <property type="entry name" value="WD40_repeat_dom_sf"/>
</dbReference>
<reference evidence="12" key="1">
    <citation type="journal article" date="2014" name="PLoS Genet.">
        <title>The Genome of Spironucleus salmonicida Highlights a Fish Pathogen Adapted to Fluctuating Environments.</title>
        <authorList>
            <person name="Xu F."/>
            <person name="Jerlstrom-Hultqvist J."/>
            <person name="Einarsson E."/>
            <person name="Astvaldsson A."/>
            <person name="Svard S.G."/>
            <person name="Andersson J.O."/>
        </authorList>
    </citation>
    <scope>NUCLEOTIDE SEQUENCE</scope>
    <source>
        <strain evidence="12">ATCC 50377</strain>
    </source>
</reference>
<dbReference type="GO" id="GO:0045504">
    <property type="term" value="F:dynein heavy chain binding"/>
    <property type="evidence" value="ECO:0007669"/>
    <property type="project" value="TreeGrafter"/>
</dbReference>
<keyword evidence="6" id="KW-0677">Repeat</keyword>
<dbReference type="Gene3D" id="2.130.10.10">
    <property type="entry name" value="YVTN repeat-like/Quinoprotein amine dehydrogenase"/>
    <property type="match status" value="2"/>
</dbReference>
<dbReference type="SMART" id="SM00320">
    <property type="entry name" value="WD40"/>
    <property type="match status" value="5"/>
</dbReference>
<dbReference type="AlphaFoldDB" id="A0A9P8LYQ3"/>
<reference evidence="12" key="2">
    <citation type="submission" date="2020-12" db="EMBL/GenBank/DDBJ databases">
        <title>New Spironucleus salmonicida genome in near-complete chromosomes.</title>
        <authorList>
            <person name="Xu F."/>
            <person name="Kurt Z."/>
            <person name="Jimenez-Gonzalez A."/>
            <person name="Astvaldsson A."/>
            <person name="Andersson J.O."/>
            <person name="Svard S.G."/>
        </authorList>
    </citation>
    <scope>NUCLEOTIDE SEQUENCE</scope>
    <source>
        <strain evidence="12">ATCC 50377</strain>
    </source>
</reference>
<dbReference type="GO" id="GO:0036158">
    <property type="term" value="P:outer dynein arm assembly"/>
    <property type="evidence" value="ECO:0007669"/>
    <property type="project" value="TreeGrafter"/>
</dbReference>
<evidence type="ECO:0000313" key="12">
    <source>
        <dbReference type="EMBL" id="KAH0577034.1"/>
    </source>
</evidence>
<keyword evidence="3" id="KW-0963">Cytoplasm</keyword>
<evidence type="ECO:0000256" key="11">
    <source>
        <dbReference type="PROSITE-ProRule" id="PRU00221"/>
    </source>
</evidence>
<dbReference type="EMBL" id="AUWU02000001">
    <property type="protein sequence ID" value="KAH0577038.1"/>
    <property type="molecule type" value="Genomic_DNA"/>
</dbReference>
<keyword evidence="5" id="KW-0493">Microtubule</keyword>
<keyword evidence="7" id="KW-0243">Dynein</keyword>
<evidence type="ECO:0000256" key="3">
    <source>
        <dbReference type="ARBA" id="ARBA00022490"/>
    </source>
</evidence>
<keyword evidence="14" id="KW-1185">Reference proteome</keyword>
<dbReference type="PANTHER" id="PTHR12442">
    <property type="entry name" value="DYNEIN INTERMEDIATE CHAIN"/>
    <property type="match status" value="1"/>
</dbReference>
<dbReference type="Proteomes" id="UP000018208">
    <property type="component" value="Unassembled WGS sequence"/>
</dbReference>
<evidence type="ECO:0000256" key="7">
    <source>
        <dbReference type="ARBA" id="ARBA00023017"/>
    </source>
</evidence>
<name>A0A9P8LYQ3_9EUKA</name>
<dbReference type="InterPro" id="IPR050687">
    <property type="entry name" value="Dynein_IC"/>
</dbReference>
<evidence type="ECO:0000256" key="6">
    <source>
        <dbReference type="ARBA" id="ARBA00022737"/>
    </source>
</evidence>
<dbReference type="PANTHER" id="PTHR12442:SF11">
    <property type="entry name" value="DYNEIN AXONEMAL INTERMEDIATE CHAIN 1"/>
    <property type="match status" value="1"/>
</dbReference>
<dbReference type="GO" id="GO:0005874">
    <property type="term" value="C:microtubule"/>
    <property type="evidence" value="ECO:0007669"/>
    <property type="project" value="UniProtKB-KW"/>
</dbReference>
<dbReference type="PROSITE" id="PS50082">
    <property type="entry name" value="WD_REPEATS_2"/>
    <property type="match status" value="2"/>
</dbReference>
<evidence type="ECO:0000256" key="4">
    <source>
        <dbReference type="ARBA" id="ARBA00022574"/>
    </source>
</evidence>
<dbReference type="InterPro" id="IPR001680">
    <property type="entry name" value="WD40_rpt"/>
</dbReference>